<dbReference type="InParanoid" id="A0A2H3CM12"/>
<accession>A0A2H3CM12</accession>
<evidence type="ECO:0000256" key="1">
    <source>
        <dbReference type="SAM" id="SignalP"/>
    </source>
</evidence>
<proteinExistence type="predicted"/>
<organism evidence="2 3">
    <name type="scientific">Armillaria gallica</name>
    <name type="common">Bulbous honey fungus</name>
    <name type="synonym">Armillaria bulbosa</name>
    <dbReference type="NCBI Taxonomy" id="47427"/>
    <lineage>
        <taxon>Eukaryota</taxon>
        <taxon>Fungi</taxon>
        <taxon>Dikarya</taxon>
        <taxon>Basidiomycota</taxon>
        <taxon>Agaricomycotina</taxon>
        <taxon>Agaricomycetes</taxon>
        <taxon>Agaricomycetidae</taxon>
        <taxon>Agaricales</taxon>
        <taxon>Marasmiineae</taxon>
        <taxon>Physalacriaceae</taxon>
        <taxon>Armillaria</taxon>
    </lineage>
</organism>
<dbReference type="EMBL" id="KZ293711">
    <property type="protein sequence ID" value="PBK82910.1"/>
    <property type="molecule type" value="Genomic_DNA"/>
</dbReference>
<dbReference type="OrthoDB" id="10547971at2759"/>
<keyword evidence="1" id="KW-0732">Signal</keyword>
<reference evidence="3" key="1">
    <citation type="journal article" date="2017" name="Nat. Ecol. Evol.">
        <title>Genome expansion and lineage-specific genetic innovations in the forest pathogenic fungi Armillaria.</title>
        <authorList>
            <person name="Sipos G."/>
            <person name="Prasanna A.N."/>
            <person name="Walter M.C."/>
            <person name="O'Connor E."/>
            <person name="Balint B."/>
            <person name="Krizsan K."/>
            <person name="Kiss B."/>
            <person name="Hess J."/>
            <person name="Varga T."/>
            <person name="Slot J."/>
            <person name="Riley R."/>
            <person name="Boka B."/>
            <person name="Rigling D."/>
            <person name="Barry K."/>
            <person name="Lee J."/>
            <person name="Mihaltcheva S."/>
            <person name="LaButti K."/>
            <person name="Lipzen A."/>
            <person name="Waldron R."/>
            <person name="Moloney N.M."/>
            <person name="Sperisen C."/>
            <person name="Kredics L."/>
            <person name="Vagvoelgyi C."/>
            <person name="Patrignani A."/>
            <person name="Fitzpatrick D."/>
            <person name="Nagy I."/>
            <person name="Doyle S."/>
            <person name="Anderson J.B."/>
            <person name="Grigoriev I.V."/>
            <person name="Gueldener U."/>
            <person name="Muensterkoetter M."/>
            <person name="Nagy L.G."/>
        </authorList>
    </citation>
    <scope>NUCLEOTIDE SEQUENCE [LARGE SCALE GENOMIC DNA]</scope>
    <source>
        <strain evidence="3">Ar21-2</strain>
    </source>
</reference>
<dbReference type="Proteomes" id="UP000217790">
    <property type="component" value="Unassembled WGS sequence"/>
</dbReference>
<keyword evidence="3" id="KW-1185">Reference proteome</keyword>
<evidence type="ECO:0000313" key="2">
    <source>
        <dbReference type="EMBL" id="PBK82910.1"/>
    </source>
</evidence>
<protein>
    <submittedName>
        <fullName evidence="2">Uncharacterized protein</fullName>
    </submittedName>
</protein>
<evidence type="ECO:0000313" key="3">
    <source>
        <dbReference type="Proteomes" id="UP000217790"/>
    </source>
</evidence>
<dbReference type="AlphaFoldDB" id="A0A2H3CM12"/>
<name>A0A2H3CM12_ARMGA</name>
<sequence>MLFLTHLPLLLSLSTLPSSALPYSVLMSFWFSFKLVGRQPFFKMDKTKKKLGGEQGKAILFEALCRFGAQVWWSGTCTLTISAGWHSSNNLSKLNHYTIRGFNTAGNLVFTAELANRVVDSEAWVYRAGEAAMTFEANKYGRVAACITQTYGCVLTNAMHINYARKTSGLESHEYYATLYILVLVPIPSAVSWGSMAHTATKAFYLSDSSFPGSTSVGQEVLESCLMSRWSVLYSSIQPGLKDTYLSQQANTLGRIFFGVDFYELLPPRLGTTIVYCIEISQMVSLEQPLFGKVKAADNENIFYNGRLELRGRDIKPVYDTKSKRYYERLQIRLWHKVAYDAIAAQDSVPQCSLSPSGCSSKEPAIVNVKRITRVRKTNALEIQTRRKYLTCQTKTLPLSNNTPPVPPILPTDIFPKLSAEAKALQDIFNSFIQGMSIGEYVESLLRVYFKLNLKHQGQISYWYGKDLGPGAWPQWLWLTKCYDMCLLLGLYFSLVLLPNQGPGDTHHKCWPMASSWSTLPAINVALQEHDSLSTVLNTRQSWEVEITLKDFIYVLRNGTVIEQGYIQLQPCQRLAMEDEEKDLVSQPLFSAMLGNWMFGMMVDLTSKGSGPTPFCLAVLAASFLPMRSLDYFYSMCDGRRLGVLTAHIIRFSLERRELPLTPSKSYLRRWFKRLSLLFVEFEIVFESVATLNVDL</sequence>
<feature type="chain" id="PRO_5013568003" evidence="1">
    <location>
        <begin position="21"/>
        <end position="696"/>
    </location>
</feature>
<feature type="signal peptide" evidence="1">
    <location>
        <begin position="1"/>
        <end position="20"/>
    </location>
</feature>
<gene>
    <name evidence="2" type="ORF">ARMGADRAFT_1038208</name>
</gene>